<evidence type="ECO:0000256" key="2">
    <source>
        <dbReference type="ARBA" id="ARBA00014363"/>
    </source>
</evidence>
<organism evidence="9">
    <name type="scientific">marine sediment metagenome</name>
    <dbReference type="NCBI Taxonomy" id="412755"/>
    <lineage>
        <taxon>unclassified sequences</taxon>
        <taxon>metagenomes</taxon>
        <taxon>ecological metagenomes</taxon>
    </lineage>
</organism>
<dbReference type="InterPro" id="IPR004622">
    <property type="entry name" value="DNA_pol_HolB"/>
</dbReference>
<dbReference type="Pfam" id="PF13177">
    <property type="entry name" value="DNA_pol3_delta2"/>
    <property type="match status" value="1"/>
</dbReference>
<evidence type="ECO:0000256" key="6">
    <source>
        <dbReference type="ARBA" id="ARBA00022932"/>
    </source>
</evidence>
<keyword evidence="5" id="KW-0235">DNA replication</keyword>
<accession>X0WRV8</accession>
<comment type="catalytic activity">
    <reaction evidence="7">
        <text>DNA(n) + a 2'-deoxyribonucleoside 5'-triphosphate = DNA(n+1) + diphosphate</text>
        <dbReference type="Rhea" id="RHEA:22508"/>
        <dbReference type="Rhea" id="RHEA-COMP:17339"/>
        <dbReference type="Rhea" id="RHEA-COMP:17340"/>
        <dbReference type="ChEBI" id="CHEBI:33019"/>
        <dbReference type="ChEBI" id="CHEBI:61560"/>
        <dbReference type="ChEBI" id="CHEBI:173112"/>
        <dbReference type="EC" id="2.7.7.7"/>
    </reaction>
</comment>
<evidence type="ECO:0000259" key="8">
    <source>
        <dbReference type="Pfam" id="PF09115"/>
    </source>
</evidence>
<dbReference type="PANTHER" id="PTHR11669">
    <property type="entry name" value="REPLICATION FACTOR C / DNA POLYMERASE III GAMMA-TAU SUBUNIT"/>
    <property type="match status" value="1"/>
</dbReference>
<dbReference type="EC" id="2.7.7.7" evidence="1"/>
<evidence type="ECO:0000256" key="3">
    <source>
        <dbReference type="ARBA" id="ARBA00022679"/>
    </source>
</evidence>
<dbReference type="GO" id="GO:0006261">
    <property type="term" value="P:DNA-templated DNA replication"/>
    <property type="evidence" value="ECO:0007669"/>
    <property type="project" value="TreeGrafter"/>
</dbReference>
<gene>
    <name evidence="9" type="ORF">S01H1_54169</name>
</gene>
<dbReference type="EMBL" id="BARS01035129">
    <property type="protein sequence ID" value="GAG15421.1"/>
    <property type="molecule type" value="Genomic_DNA"/>
</dbReference>
<dbReference type="GO" id="GO:0003887">
    <property type="term" value="F:DNA-directed DNA polymerase activity"/>
    <property type="evidence" value="ECO:0007669"/>
    <property type="project" value="UniProtKB-KW"/>
</dbReference>
<evidence type="ECO:0000256" key="1">
    <source>
        <dbReference type="ARBA" id="ARBA00012417"/>
    </source>
</evidence>
<dbReference type="InterPro" id="IPR050238">
    <property type="entry name" value="DNA_Rep/Repair_Clamp_Loader"/>
</dbReference>
<evidence type="ECO:0000313" key="9">
    <source>
        <dbReference type="EMBL" id="GAG15421.1"/>
    </source>
</evidence>
<evidence type="ECO:0000256" key="7">
    <source>
        <dbReference type="ARBA" id="ARBA00049244"/>
    </source>
</evidence>
<reference evidence="9" key="1">
    <citation type="journal article" date="2014" name="Front. Microbiol.">
        <title>High frequency of phylogenetically diverse reductive dehalogenase-homologous genes in deep subseafloor sedimentary metagenomes.</title>
        <authorList>
            <person name="Kawai M."/>
            <person name="Futagami T."/>
            <person name="Toyoda A."/>
            <person name="Takaki Y."/>
            <person name="Nishi S."/>
            <person name="Hori S."/>
            <person name="Arai W."/>
            <person name="Tsubouchi T."/>
            <person name="Morono Y."/>
            <person name="Uchiyama I."/>
            <person name="Ito T."/>
            <person name="Fujiyama A."/>
            <person name="Inagaki F."/>
            <person name="Takami H."/>
        </authorList>
    </citation>
    <scope>NUCLEOTIDE SEQUENCE</scope>
    <source>
        <strain evidence="9">Expedition CK06-06</strain>
    </source>
</reference>
<keyword evidence="4" id="KW-0548">Nucleotidyltransferase</keyword>
<name>X0WRV8_9ZZZZ</name>
<feature type="non-terminal residue" evidence="9">
    <location>
        <position position="1"/>
    </location>
</feature>
<dbReference type="InterPro" id="IPR027417">
    <property type="entry name" value="P-loop_NTPase"/>
</dbReference>
<dbReference type="Gene3D" id="3.40.50.300">
    <property type="entry name" value="P-loop containing nucleotide triphosphate hydrolases"/>
    <property type="match status" value="1"/>
</dbReference>
<keyword evidence="6" id="KW-0239">DNA-directed DNA polymerase</keyword>
<dbReference type="SUPFAM" id="SSF52540">
    <property type="entry name" value="P-loop containing nucleoside triphosphate hydrolases"/>
    <property type="match status" value="1"/>
</dbReference>
<dbReference type="AlphaFoldDB" id="X0WRV8"/>
<dbReference type="GO" id="GO:0009360">
    <property type="term" value="C:DNA polymerase III complex"/>
    <property type="evidence" value="ECO:0007669"/>
    <property type="project" value="InterPro"/>
</dbReference>
<dbReference type="PANTHER" id="PTHR11669:SF8">
    <property type="entry name" value="DNA POLYMERASE III SUBUNIT DELTA"/>
    <property type="match status" value="1"/>
</dbReference>
<sequence length="258" mass="28277">QQNQWEKLQQRREQSLPHALLLTGPQGMGKLSFAQAFAEDVLCCGDNAAYSAQLLQAGNHSDYFEVQPEEAGKAIKVDQIRALVAKLNQTPQISSYQVALINPAENMNIAAANALLKTLEEPPGNVVLLLVTHRASGLLPTIRSRCQQISFPVPPVNIVREWLVDQVQDKAVIDGLIRQADGIPLNALALTQSDALAERVQLLKAFIALCEGSQTPVQLAELCQKEQAEEVFLTLSKIALDLLRLKQGLVQQMTFPQA</sequence>
<feature type="domain" description="DNA polymerase III delta subunit C-terminal" evidence="8">
    <location>
        <begin position="194"/>
        <end position="255"/>
    </location>
</feature>
<feature type="non-terminal residue" evidence="9">
    <location>
        <position position="258"/>
    </location>
</feature>
<dbReference type="NCBIfam" id="TIGR00678">
    <property type="entry name" value="holB"/>
    <property type="match status" value="1"/>
</dbReference>
<dbReference type="InterPro" id="IPR015199">
    <property type="entry name" value="DNA_pol_III_delta_C"/>
</dbReference>
<dbReference type="GO" id="GO:0003677">
    <property type="term" value="F:DNA binding"/>
    <property type="evidence" value="ECO:0007669"/>
    <property type="project" value="InterPro"/>
</dbReference>
<evidence type="ECO:0000256" key="5">
    <source>
        <dbReference type="ARBA" id="ARBA00022705"/>
    </source>
</evidence>
<dbReference type="GO" id="GO:0008408">
    <property type="term" value="F:3'-5' exonuclease activity"/>
    <property type="evidence" value="ECO:0007669"/>
    <property type="project" value="InterPro"/>
</dbReference>
<dbReference type="Pfam" id="PF09115">
    <property type="entry name" value="DNApol3-delta_C"/>
    <property type="match status" value="1"/>
</dbReference>
<comment type="caution">
    <text evidence="9">The sequence shown here is derived from an EMBL/GenBank/DDBJ whole genome shotgun (WGS) entry which is preliminary data.</text>
</comment>
<evidence type="ECO:0000256" key="4">
    <source>
        <dbReference type="ARBA" id="ARBA00022695"/>
    </source>
</evidence>
<proteinExistence type="predicted"/>
<keyword evidence="3" id="KW-0808">Transferase</keyword>
<protein>
    <recommendedName>
        <fullName evidence="2">DNA polymerase III subunit delta'</fullName>
        <ecNumber evidence="1">2.7.7.7</ecNumber>
    </recommendedName>
</protein>